<keyword evidence="3" id="KW-1185">Reference proteome</keyword>
<evidence type="ECO:0000313" key="3">
    <source>
        <dbReference type="Proteomes" id="UP001176941"/>
    </source>
</evidence>
<reference evidence="2" key="1">
    <citation type="submission" date="2023-04" db="EMBL/GenBank/DDBJ databases">
        <authorList>
            <consortium name="ELIXIR-Norway"/>
        </authorList>
    </citation>
    <scope>NUCLEOTIDE SEQUENCE [LARGE SCALE GENOMIC DNA]</scope>
</reference>
<name>A0ABN8ZH46_RANTA</name>
<evidence type="ECO:0000256" key="1">
    <source>
        <dbReference type="SAM" id="MobiDB-lite"/>
    </source>
</evidence>
<organism evidence="2 3">
    <name type="scientific">Rangifer tarandus platyrhynchus</name>
    <name type="common">Svalbard reindeer</name>
    <dbReference type="NCBI Taxonomy" id="3082113"/>
    <lineage>
        <taxon>Eukaryota</taxon>
        <taxon>Metazoa</taxon>
        <taxon>Chordata</taxon>
        <taxon>Craniata</taxon>
        <taxon>Vertebrata</taxon>
        <taxon>Euteleostomi</taxon>
        <taxon>Mammalia</taxon>
        <taxon>Eutheria</taxon>
        <taxon>Laurasiatheria</taxon>
        <taxon>Artiodactyla</taxon>
        <taxon>Ruminantia</taxon>
        <taxon>Pecora</taxon>
        <taxon>Cervidae</taxon>
        <taxon>Odocoileinae</taxon>
        <taxon>Rangifer</taxon>
    </lineage>
</organism>
<feature type="region of interest" description="Disordered" evidence="1">
    <location>
        <begin position="54"/>
        <end position="75"/>
    </location>
</feature>
<dbReference type="EMBL" id="OX459969">
    <property type="protein sequence ID" value="CAI9172783.1"/>
    <property type="molecule type" value="Genomic_DNA"/>
</dbReference>
<protein>
    <submittedName>
        <fullName evidence="2">Uncharacterized protein</fullName>
    </submittedName>
</protein>
<gene>
    <name evidence="2" type="ORF">MRATA1EN1_LOCUS21745</name>
</gene>
<accession>A0ABN8ZH46</accession>
<proteinExistence type="predicted"/>
<sequence>MDVYTNPARVSLPAFHPRLRLLTPLNLRRERTRHTEKRLPALFDARGAVSPIGSVPRLGLDAGTTSERVTQKEKNSWGAEGGVWTHSFQVVCLPSSCQN</sequence>
<evidence type="ECO:0000313" key="2">
    <source>
        <dbReference type="EMBL" id="CAI9172783.1"/>
    </source>
</evidence>
<dbReference type="Proteomes" id="UP001176941">
    <property type="component" value="Chromosome 33"/>
</dbReference>